<proteinExistence type="inferred from homology"/>
<dbReference type="PANTHER" id="PTHR18964">
    <property type="entry name" value="ROK (REPRESSOR, ORF, KINASE) FAMILY"/>
    <property type="match status" value="1"/>
</dbReference>
<evidence type="ECO:0000256" key="1">
    <source>
        <dbReference type="ARBA" id="ARBA00002486"/>
    </source>
</evidence>
<evidence type="ECO:0000256" key="3">
    <source>
        <dbReference type="ARBA" id="ARBA00022629"/>
    </source>
</evidence>
<dbReference type="Pfam" id="PF01047">
    <property type="entry name" value="MarR"/>
    <property type="match status" value="1"/>
</dbReference>
<name>A0A1G5RTN5_9FIRM</name>
<dbReference type="STRING" id="1120920.SAMN03080599_00551"/>
<dbReference type="InterPro" id="IPR000835">
    <property type="entry name" value="HTH_MarR-typ"/>
</dbReference>
<dbReference type="InterPro" id="IPR036388">
    <property type="entry name" value="WH-like_DNA-bd_sf"/>
</dbReference>
<dbReference type="InterPro" id="IPR043129">
    <property type="entry name" value="ATPase_NBD"/>
</dbReference>
<dbReference type="GO" id="GO:0042732">
    <property type="term" value="P:D-xylose metabolic process"/>
    <property type="evidence" value="ECO:0007669"/>
    <property type="project" value="UniProtKB-KW"/>
</dbReference>
<keyword evidence="3" id="KW-0119">Carbohydrate metabolism</keyword>
<dbReference type="Gene3D" id="3.30.420.40">
    <property type="match status" value="2"/>
</dbReference>
<comment type="similarity">
    <text evidence="2">Belongs to the ROK (NagC/XylR) family.</text>
</comment>
<dbReference type="SUPFAM" id="SSF46785">
    <property type="entry name" value="Winged helix' DNA-binding domain"/>
    <property type="match status" value="1"/>
</dbReference>
<organism evidence="5 6">
    <name type="scientific">Acidaminobacter hydrogenoformans DSM 2784</name>
    <dbReference type="NCBI Taxonomy" id="1120920"/>
    <lineage>
        <taxon>Bacteria</taxon>
        <taxon>Bacillati</taxon>
        <taxon>Bacillota</taxon>
        <taxon>Clostridia</taxon>
        <taxon>Peptostreptococcales</taxon>
        <taxon>Acidaminobacteraceae</taxon>
        <taxon>Acidaminobacter</taxon>
    </lineage>
</organism>
<dbReference type="PANTHER" id="PTHR18964:SF149">
    <property type="entry name" value="BIFUNCTIONAL UDP-N-ACETYLGLUCOSAMINE 2-EPIMERASE_N-ACETYLMANNOSAMINE KINASE"/>
    <property type="match status" value="1"/>
</dbReference>
<keyword evidence="6" id="KW-1185">Reference proteome</keyword>
<dbReference type="GO" id="GO:0016301">
    <property type="term" value="F:kinase activity"/>
    <property type="evidence" value="ECO:0007669"/>
    <property type="project" value="UniProtKB-KW"/>
</dbReference>
<reference evidence="5 6" key="1">
    <citation type="submission" date="2016-10" db="EMBL/GenBank/DDBJ databases">
        <authorList>
            <person name="de Groot N.N."/>
        </authorList>
    </citation>
    <scope>NUCLEOTIDE SEQUENCE [LARGE SCALE GENOMIC DNA]</scope>
    <source>
        <strain evidence="5 6">DSM 2784</strain>
    </source>
</reference>
<evidence type="ECO:0000313" key="6">
    <source>
        <dbReference type="Proteomes" id="UP000199208"/>
    </source>
</evidence>
<dbReference type="SUPFAM" id="SSF53067">
    <property type="entry name" value="Actin-like ATPase domain"/>
    <property type="match status" value="1"/>
</dbReference>
<evidence type="ECO:0000313" key="5">
    <source>
        <dbReference type="EMBL" id="SCZ77070.1"/>
    </source>
</evidence>
<sequence>MEIILPLTQDQIKWVNRLTILQIIQKFGEISKSEIARYSGLSPATVSNFSEALIADGLINEKGIGESTGGRRPTVLTLDEQRHFMIGIFVSKYGISSCGMTLSGTVIEEDDLSLFGDRSGSRILDNVCRIVQGMMKSFSERLCLGVGIAVEAEPYGQDSFLMGSNVLIRKQEWLDRIRGLGCSSVIIEMKSSATAISEKLYGKAKDAFSFFVLDIGEQITSAYYYQDGIVKGFNQGAGNIAHVRVSNRAIKCKCGKTGCFNAVASTLGIEERFLIKLKEGNTSSLVEDLKGDLTAVTAKQIYDYAVLGDRLSLSVIRETGGYIGTVLSYVINAINPEVVLITGMYNANSIMNREINKSLNKLSAHRNLNRVYIGEGGMYRYTPALGAAALVAHENLRLSFRGLQ</sequence>
<keyword evidence="5" id="KW-0808">Transferase</keyword>
<keyword evidence="5" id="KW-0418">Kinase</keyword>
<dbReference type="Proteomes" id="UP000199208">
    <property type="component" value="Unassembled WGS sequence"/>
</dbReference>
<dbReference type="EMBL" id="FMWL01000002">
    <property type="protein sequence ID" value="SCZ77070.1"/>
    <property type="molecule type" value="Genomic_DNA"/>
</dbReference>
<evidence type="ECO:0000256" key="2">
    <source>
        <dbReference type="ARBA" id="ARBA00006479"/>
    </source>
</evidence>
<dbReference type="InterPro" id="IPR036390">
    <property type="entry name" value="WH_DNA-bd_sf"/>
</dbReference>
<gene>
    <name evidence="5" type="ORF">SAMN03080599_00551</name>
</gene>
<dbReference type="OrthoDB" id="9796533at2"/>
<dbReference type="InterPro" id="IPR000600">
    <property type="entry name" value="ROK"/>
</dbReference>
<comment type="function">
    <text evidence="1">Transcriptional repressor of xylose-utilizing enzymes.</text>
</comment>
<accession>A0A1G5RTN5</accession>
<dbReference type="Pfam" id="PF00480">
    <property type="entry name" value="ROK"/>
    <property type="match status" value="1"/>
</dbReference>
<dbReference type="Gene3D" id="1.10.10.10">
    <property type="entry name" value="Winged helix-like DNA-binding domain superfamily/Winged helix DNA-binding domain"/>
    <property type="match status" value="1"/>
</dbReference>
<evidence type="ECO:0000259" key="4">
    <source>
        <dbReference type="Pfam" id="PF01047"/>
    </source>
</evidence>
<feature type="domain" description="HTH marR-type" evidence="4">
    <location>
        <begin position="17"/>
        <end position="60"/>
    </location>
</feature>
<dbReference type="AlphaFoldDB" id="A0A1G5RTN5"/>
<keyword evidence="3" id="KW-0859">Xylose metabolism</keyword>
<protein>
    <submittedName>
        <fullName evidence="5">Sugar kinase of the NBD/HSP70 family, may contain an N-terminal HTH domain</fullName>
    </submittedName>
</protein>